<feature type="region of interest" description="Disordered" evidence="1">
    <location>
        <begin position="1"/>
        <end position="23"/>
    </location>
</feature>
<feature type="compositionally biased region" description="Polar residues" evidence="1">
    <location>
        <begin position="1"/>
        <end position="10"/>
    </location>
</feature>
<dbReference type="Proteomes" id="UP000192566">
    <property type="component" value="Unassembled WGS sequence"/>
</dbReference>
<sequence length="156" mass="15348">MTAPSRSITLASERRSAGSNSRFTPTGIFTFGGIHPHPMPLTNSVVPSSRSPTAHGRPGAWRATASTRRCSLCCSAARPDTSPATAPAAADNAEAPAGAAGLVPACPAAARWTVDINGLPAAGDVDGDGATGAPDTGAVGADTDGAATTGGRRSEP</sequence>
<keyword evidence="3" id="KW-1185">Reference proteome</keyword>
<organism evidence="2 3">
    <name type="scientific">Mycobacterium heidelbergense</name>
    <dbReference type="NCBI Taxonomy" id="53376"/>
    <lineage>
        <taxon>Bacteria</taxon>
        <taxon>Bacillati</taxon>
        <taxon>Actinomycetota</taxon>
        <taxon>Actinomycetes</taxon>
        <taxon>Mycobacteriales</taxon>
        <taxon>Mycobacteriaceae</taxon>
        <taxon>Mycobacterium</taxon>
        <taxon>Mycobacterium simiae complex</taxon>
    </lineage>
</organism>
<reference evidence="2 3" key="1">
    <citation type="submission" date="2017-02" db="EMBL/GenBank/DDBJ databases">
        <title>The new phylogeny of genus Mycobacterium.</title>
        <authorList>
            <person name="Tortoli E."/>
            <person name="Trovato A."/>
            <person name="Cirillo D.M."/>
        </authorList>
    </citation>
    <scope>NUCLEOTIDE SEQUENCE [LARGE SCALE GENOMIC DNA]</scope>
    <source>
        <strain evidence="2 3">DSM 44471</strain>
    </source>
</reference>
<dbReference type="EMBL" id="MVHR01000030">
    <property type="protein sequence ID" value="ORA70891.1"/>
    <property type="molecule type" value="Genomic_DNA"/>
</dbReference>
<evidence type="ECO:0000313" key="3">
    <source>
        <dbReference type="Proteomes" id="UP000192566"/>
    </source>
</evidence>
<accession>A0A1X0DES7</accession>
<name>A0A1X0DES7_MYCHE</name>
<dbReference type="STRING" id="53376.BST25_18090"/>
<feature type="region of interest" description="Disordered" evidence="1">
    <location>
        <begin position="121"/>
        <end position="156"/>
    </location>
</feature>
<evidence type="ECO:0000313" key="2">
    <source>
        <dbReference type="EMBL" id="ORA70891.1"/>
    </source>
</evidence>
<gene>
    <name evidence="2" type="ORF">BST25_18090</name>
</gene>
<comment type="caution">
    <text evidence="2">The sequence shown here is derived from an EMBL/GenBank/DDBJ whole genome shotgun (WGS) entry which is preliminary data.</text>
</comment>
<dbReference type="AlphaFoldDB" id="A0A1X0DES7"/>
<evidence type="ECO:0000256" key="1">
    <source>
        <dbReference type="SAM" id="MobiDB-lite"/>
    </source>
</evidence>
<protein>
    <submittedName>
        <fullName evidence="2">Uncharacterized protein</fullName>
    </submittedName>
</protein>
<feature type="compositionally biased region" description="Low complexity" evidence="1">
    <location>
        <begin position="131"/>
        <end position="156"/>
    </location>
</feature>
<proteinExistence type="predicted"/>